<comment type="subcellular location">
    <subcellularLocation>
        <location evidence="1">Cell outer membrane</location>
        <topology evidence="1">Multi-pass membrane protein</topology>
    </subcellularLocation>
</comment>
<evidence type="ECO:0000256" key="3">
    <source>
        <dbReference type="ARBA" id="ARBA00022452"/>
    </source>
</evidence>
<gene>
    <name evidence="9" type="ORF">D3M78_08670</name>
</gene>
<keyword evidence="7" id="KW-0998">Cell outer membrane</keyword>
<dbReference type="InterPro" id="IPR005017">
    <property type="entry name" value="OMPP1/FadL/TodX"/>
</dbReference>
<dbReference type="Pfam" id="PF03349">
    <property type="entry name" value="Toluene_X"/>
    <property type="match status" value="1"/>
</dbReference>
<dbReference type="PANTHER" id="PTHR35093:SF3">
    <property type="entry name" value="LONG-CHAIN FATTY ACID TRANSPORT PROTEIN"/>
    <property type="match status" value="1"/>
</dbReference>
<organism evidence="9 10">
    <name type="scientific">Rodentibacter pneumotropicus</name>
    <dbReference type="NCBI Taxonomy" id="758"/>
    <lineage>
        <taxon>Bacteria</taxon>
        <taxon>Pseudomonadati</taxon>
        <taxon>Pseudomonadota</taxon>
        <taxon>Gammaproteobacteria</taxon>
        <taxon>Pasteurellales</taxon>
        <taxon>Pasteurellaceae</taxon>
        <taxon>Rodentibacter</taxon>
    </lineage>
</organism>
<dbReference type="PANTHER" id="PTHR35093">
    <property type="entry name" value="OUTER MEMBRANE PROTEIN NMB0088-RELATED"/>
    <property type="match status" value="1"/>
</dbReference>
<dbReference type="EMBL" id="QXNI01000051">
    <property type="protein sequence ID" value="THA07953.1"/>
    <property type="molecule type" value="Genomic_DNA"/>
</dbReference>
<keyword evidence="5 8" id="KW-0732">Signal</keyword>
<dbReference type="GO" id="GO:0009279">
    <property type="term" value="C:cell outer membrane"/>
    <property type="evidence" value="ECO:0007669"/>
    <property type="project" value="UniProtKB-SubCell"/>
</dbReference>
<dbReference type="GO" id="GO:0015483">
    <property type="term" value="F:long-chain fatty acid transporting porin activity"/>
    <property type="evidence" value="ECO:0007669"/>
    <property type="project" value="TreeGrafter"/>
</dbReference>
<dbReference type="AlphaFoldDB" id="A0A4S2PVF6"/>
<reference evidence="9 10" key="1">
    <citation type="journal article" date="2019" name="Vet. Microbiol.">
        <title>Development of multi locus sequence typing (MLST) of Rodentibacter pneumotropicus.</title>
        <authorList>
            <person name="Adhikary S."/>
            <person name="Bisgaard M."/>
            <person name="Boot R."/>
            <person name="Benga L."/>
            <person name="Nicklas W."/>
            <person name="Christensen H."/>
        </authorList>
    </citation>
    <scope>NUCLEOTIDE SEQUENCE [LARGE SCALE GENOMIC DNA]</scope>
    <source>
        <strain evidence="9 10">Ac84</strain>
    </source>
</reference>
<evidence type="ECO:0000313" key="10">
    <source>
        <dbReference type="Proteomes" id="UP000306758"/>
    </source>
</evidence>
<evidence type="ECO:0000256" key="6">
    <source>
        <dbReference type="ARBA" id="ARBA00023136"/>
    </source>
</evidence>
<evidence type="ECO:0000256" key="5">
    <source>
        <dbReference type="ARBA" id="ARBA00022729"/>
    </source>
</evidence>
<evidence type="ECO:0000256" key="1">
    <source>
        <dbReference type="ARBA" id="ARBA00004571"/>
    </source>
</evidence>
<dbReference type="SUPFAM" id="SSF56935">
    <property type="entry name" value="Porins"/>
    <property type="match status" value="1"/>
</dbReference>
<dbReference type="Gene3D" id="2.40.160.60">
    <property type="entry name" value="Outer membrane protein transport protein (OMPP1/FadL/TodX)"/>
    <property type="match status" value="1"/>
</dbReference>
<accession>A0A4S2PVF6</accession>
<comment type="caution">
    <text evidence="9">The sequence shown here is derived from an EMBL/GenBank/DDBJ whole genome shotgun (WGS) entry which is preliminary data.</text>
</comment>
<dbReference type="Proteomes" id="UP000306758">
    <property type="component" value="Unassembled WGS sequence"/>
</dbReference>
<evidence type="ECO:0000256" key="8">
    <source>
        <dbReference type="SAM" id="SignalP"/>
    </source>
</evidence>
<protein>
    <submittedName>
        <fullName evidence="9">Transporter</fullName>
    </submittedName>
</protein>
<keyword evidence="6" id="KW-0472">Membrane</keyword>
<feature type="signal peptide" evidence="8">
    <location>
        <begin position="1"/>
        <end position="22"/>
    </location>
</feature>
<proteinExistence type="inferred from homology"/>
<evidence type="ECO:0000256" key="4">
    <source>
        <dbReference type="ARBA" id="ARBA00022692"/>
    </source>
</evidence>
<evidence type="ECO:0000313" key="9">
    <source>
        <dbReference type="EMBL" id="THA07953.1"/>
    </source>
</evidence>
<keyword evidence="4" id="KW-0812">Transmembrane</keyword>
<comment type="similarity">
    <text evidence="2">Belongs to the OmpP1/FadL family.</text>
</comment>
<evidence type="ECO:0000256" key="7">
    <source>
        <dbReference type="ARBA" id="ARBA00023237"/>
    </source>
</evidence>
<keyword evidence="3" id="KW-1134">Transmembrane beta strand</keyword>
<evidence type="ECO:0000256" key="2">
    <source>
        <dbReference type="ARBA" id="ARBA00008163"/>
    </source>
</evidence>
<name>A0A4S2PVF6_9PAST</name>
<sequence length="441" mass="48134">MKKFNQSLLTTAMLLTAGGANAAAFQLAEISTSGLGRAYAGEAAIADNASVVATNPALMTLFKRSEISFGGVYVDAKVNLKGEFTSNSPQISRLLANKNADQNSVVPSAFVPNAYFVYPINEKFSVGGGMNVPFGLKTEFDSHYSAGVFGGKTDLAAINLNLSGAYRISEGLSFGLGINALYTKAKLERTAGVGADLVNARASAQASAQAGQPVNVKVLDSSDVVTRLQDNGWGFGWNAGLVYEFNERNRLGVAYHSPITVSYKDNTAFNRNLKRADTAELDLDLPGYWEISGYHKVTDKFAFHYSYKYTDWKRFKELKATYNSDGAEALQKDEYFRGNSRIALGVSYDATDKLTLRTGIAYDETAADQYHSASIPDTDRTWYSLGATYKVTPDLSIDVAYAHLKGKKITFKEQQENIPFAVNYTSKSTANLYGLNVNYRF</sequence>
<feature type="chain" id="PRO_5020806214" evidence="8">
    <location>
        <begin position="23"/>
        <end position="441"/>
    </location>
</feature>
<dbReference type="RefSeq" id="WP_136123834.1">
    <property type="nucleotide sequence ID" value="NZ_JAQOLQ010000002.1"/>
</dbReference>